<proteinExistence type="predicted"/>
<evidence type="ECO:0000313" key="1">
    <source>
        <dbReference type="EMBL" id="RKO85659.1"/>
    </source>
</evidence>
<protein>
    <submittedName>
        <fullName evidence="1">Uncharacterized protein</fullName>
    </submittedName>
</protein>
<dbReference type="SUPFAM" id="SSF52047">
    <property type="entry name" value="RNI-like"/>
    <property type="match status" value="1"/>
</dbReference>
<sequence>MPVARPRFWKTKKGVRFMRGISRLRVLRFYIHDVSYTRKAGSATARAHAFTCINKCIGPALEHWHADGPPDSQICAVARAPNLKHLTFAHNMHAFAVLHHSPALRSVCLPDNIKDFDALFLSMLTACPLLDELDLGSNMVDERGFIALVEHQPRTPPRPAMLAILARSSSSLTLLAGAMTSGQRSSCPRRHVDLSAEVIQNLIDGLPDLDVIGVKRRDIGGNGLLRIGPVMDDSLMKPNGLDLVDIAGVGGMQGVDEGFRDHMGSLHYWMQKDGGGSGMAVAAALSQSSPALNVDPAASH</sequence>
<accession>A0A4P9W0K3</accession>
<dbReference type="EMBL" id="KZ998875">
    <property type="protein sequence ID" value="RKO85659.1"/>
    <property type="molecule type" value="Genomic_DNA"/>
</dbReference>
<gene>
    <name evidence="1" type="ORF">BDK51DRAFT_47766</name>
</gene>
<dbReference type="Proteomes" id="UP000269721">
    <property type="component" value="Unassembled WGS sequence"/>
</dbReference>
<organism evidence="1 2">
    <name type="scientific">Blyttiomyces helicus</name>
    <dbReference type="NCBI Taxonomy" id="388810"/>
    <lineage>
        <taxon>Eukaryota</taxon>
        <taxon>Fungi</taxon>
        <taxon>Fungi incertae sedis</taxon>
        <taxon>Chytridiomycota</taxon>
        <taxon>Chytridiomycota incertae sedis</taxon>
        <taxon>Chytridiomycetes</taxon>
        <taxon>Chytridiomycetes incertae sedis</taxon>
        <taxon>Blyttiomyces</taxon>
    </lineage>
</organism>
<dbReference type="AlphaFoldDB" id="A0A4P9W0K3"/>
<name>A0A4P9W0K3_9FUNG</name>
<dbReference type="InterPro" id="IPR032675">
    <property type="entry name" value="LRR_dom_sf"/>
</dbReference>
<keyword evidence="2" id="KW-1185">Reference proteome</keyword>
<reference evidence="2" key="1">
    <citation type="journal article" date="2018" name="Nat. Microbiol.">
        <title>Leveraging single-cell genomics to expand the fungal tree of life.</title>
        <authorList>
            <person name="Ahrendt S.R."/>
            <person name="Quandt C.A."/>
            <person name="Ciobanu D."/>
            <person name="Clum A."/>
            <person name="Salamov A."/>
            <person name="Andreopoulos B."/>
            <person name="Cheng J.F."/>
            <person name="Woyke T."/>
            <person name="Pelin A."/>
            <person name="Henrissat B."/>
            <person name="Reynolds N.K."/>
            <person name="Benny G.L."/>
            <person name="Smith M.E."/>
            <person name="James T.Y."/>
            <person name="Grigoriev I.V."/>
        </authorList>
    </citation>
    <scope>NUCLEOTIDE SEQUENCE [LARGE SCALE GENOMIC DNA]</scope>
</reference>
<evidence type="ECO:0000313" key="2">
    <source>
        <dbReference type="Proteomes" id="UP000269721"/>
    </source>
</evidence>
<dbReference type="Gene3D" id="3.80.10.10">
    <property type="entry name" value="Ribonuclease Inhibitor"/>
    <property type="match status" value="1"/>
</dbReference>